<gene>
    <name evidence="3" type="ORF">ACFFTP_29240</name>
</gene>
<feature type="domain" description="ATP-grasp" evidence="2">
    <location>
        <begin position="142"/>
        <end position="342"/>
    </location>
</feature>
<comment type="caution">
    <text evidence="3">The sequence shown here is derived from an EMBL/GenBank/DDBJ whole genome shotgun (WGS) entry which is preliminary data.</text>
</comment>
<reference evidence="3 4" key="1">
    <citation type="submission" date="2024-09" db="EMBL/GenBank/DDBJ databases">
        <authorList>
            <person name="Sun Q."/>
            <person name="Mori K."/>
        </authorList>
    </citation>
    <scope>NUCLEOTIDE SEQUENCE [LARGE SCALE GENOMIC DNA]</scope>
    <source>
        <strain evidence="3 4">JCM 4414</strain>
    </source>
</reference>
<dbReference type="InterPro" id="IPR040754">
    <property type="entry name" value="PreAtp-grasp"/>
</dbReference>
<proteinExistence type="predicted"/>
<evidence type="ECO:0000313" key="4">
    <source>
        <dbReference type="Proteomes" id="UP001589716"/>
    </source>
</evidence>
<dbReference type="RefSeq" id="WP_345483720.1">
    <property type="nucleotide sequence ID" value="NZ_BAAAWU010000001.1"/>
</dbReference>
<dbReference type="PROSITE" id="PS50975">
    <property type="entry name" value="ATP_GRASP"/>
    <property type="match status" value="1"/>
</dbReference>
<dbReference type="InterPro" id="IPR011761">
    <property type="entry name" value="ATP-grasp"/>
</dbReference>
<dbReference type="Pfam" id="PF18604">
    <property type="entry name" value="PreAtp-grasp"/>
    <property type="match status" value="1"/>
</dbReference>
<evidence type="ECO:0000313" key="3">
    <source>
        <dbReference type="EMBL" id="MFB9558258.1"/>
    </source>
</evidence>
<keyword evidence="4" id="KW-1185">Reference proteome</keyword>
<dbReference type="GO" id="GO:0016874">
    <property type="term" value="F:ligase activity"/>
    <property type="evidence" value="ECO:0007669"/>
    <property type="project" value="UniProtKB-KW"/>
</dbReference>
<dbReference type="EMBL" id="JBHMCT010000020">
    <property type="protein sequence ID" value="MFB9558258.1"/>
    <property type="molecule type" value="Genomic_DNA"/>
</dbReference>
<protein>
    <submittedName>
        <fullName evidence="3">Peptide ligase PGM1-related protein</fullName>
    </submittedName>
</protein>
<organism evidence="3 4">
    <name type="scientific">Streptomyces roseoviridis</name>
    <dbReference type="NCBI Taxonomy" id="67361"/>
    <lineage>
        <taxon>Bacteria</taxon>
        <taxon>Bacillati</taxon>
        <taxon>Actinomycetota</taxon>
        <taxon>Actinomycetes</taxon>
        <taxon>Kitasatosporales</taxon>
        <taxon>Streptomycetaceae</taxon>
        <taxon>Streptomyces</taxon>
    </lineage>
</organism>
<dbReference type="Pfam" id="PF18105">
    <property type="entry name" value="PGM1_C"/>
    <property type="match status" value="1"/>
</dbReference>
<evidence type="ECO:0000256" key="1">
    <source>
        <dbReference type="PROSITE-ProRule" id="PRU00409"/>
    </source>
</evidence>
<sequence>MSDLAVDLDEHDVLGAWAEQAPREAWLLRAGDVLVTPVPVDKAFLMYSCALIGVCPDSVGVLTLPEAFAAADRPAPHRTAVEAVRAALGGRSVSAVLPTALDGAAVGLARGLGVPVAPYASADRAEAALEPTRRLNTKAGFRHAALGLGMRLPDGRVCRRTEVAGAVAELLASHGRVVVKPDRSAGGHGLSFLTAAAQPWTGADLATVGGPEGLWIVEERIDVARSVSVQMETGPGGSRALFSGEMRTVAGCFTGYLSPLPDGAAGTGPVLEAWGRALGGFLADHGYAGPFSIDAMVSADGEVFAGESNVRRTATTTPQAMVARLAARSGAGEPAWATGRLRAPEVLCFDAAVERLSTTGIGYDVSRAEGVVLYAGPPPDGLTWRYAVIAPDHAAVARYEELLRSSWATAR</sequence>
<keyword evidence="1" id="KW-0547">Nucleotide-binding</keyword>
<name>A0ABV5QXK6_9ACTN</name>
<keyword evidence="3" id="KW-0436">Ligase</keyword>
<accession>A0ABV5QXK6</accession>
<dbReference type="InterPro" id="IPR041356">
    <property type="entry name" value="PGM1_C"/>
</dbReference>
<keyword evidence="1" id="KW-0067">ATP-binding</keyword>
<dbReference type="SUPFAM" id="SSF56059">
    <property type="entry name" value="Glutathione synthetase ATP-binding domain-like"/>
    <property type="match status" value="1"/>
</dbReference>
<evidence type="ECO:0000259" key="2">
    <source>
        <dbReference type="PROSITE" id="PS50975"/>
    </source>
</evidence>
<dbReference type="Proteomes" id="UP001589716">
    <property type="component" value="Unassembled WGS sequence"/>
</dbReference>